<protein>
    <submittedName>
        <fullName evidence="3">Phosphotransferase</fullName>
    </submittedName>
</protein>
<keyword evidence="3" id="KW-0808">Transferase</keyword>
<sequence length="306" mass="34915">MILKQEIQEVLLQYGISDPVITFIRHSENRTYRIEQGGQRYLFRIHQPVEASMKGLQHEPEGLLHELRMLNHLSGQAGQSVQKPIRTREGEWISYISIDNREIPCSLLTWLEGRAVRGKDLKDPALASLLGRQVAGLHQIYRQYAGFPRSERPNQGRSNHLEVARKIRLGESKGLFTHEDLETVDEAVHFINSAIETRFPGEDSPERVHGDIGTSNILLREDGTLSIIDYGFFGSGYELLDIGMGALCVPGDFRGHYLEGYYGGDFPEKDGRLLEGFMLTAVLGYYAFQIHHEQAYDWMKERMLLL</sequence>
<dbReference type="RefSeq" id="WP_169505447.1">
    <property type="nucleotide sequence ID" value="NZ_JABBPN010000011.1"/>
</dbReference>
<dbReference type="EMBL" id="JABBPN010000011">
    <property type="protein sequence ID" value="NMO96657.1"/>
    <property type="molecule type" value="Genomic_DNA"/>
</dbReference>
<evidence type="ECO:0000259" key="2">
    <source>
        <dbReference type="Pfam" id="PF01636"/>
    </source>
</evidence>
<dbReference type="Gene3D" id="3.90.1200.10">
    <property type="match status" value="1"/>
</dbReference>
<evidence type="ECO:0000313" key="3">
    <source>
        <dbReference type="EMBL" id="NMO96657.1"/>
    </source>
</evidence>
<dbReference type="PANTHER" id="PTHR21064">
    <property type="entry name" value="AMINOGLYCOSIDE PHOSPHOTRANSFERASE DOMAIN-CONTAINING PROTEIN-RELATED"/>
    <property type="match status" value="1"/>
</dbReference>
<organism evidence="3 4">
    <name type="scientific">Paenibacillus lemnae</name>
    <dbReference type="NCBI Taxonomy" id="1330551"/>
    <lineage>
        <taxon>Bacteria</taxon>
        <taxon>Bacillati</taxon>
        <taxon>Bacillota</taxon>
        <taxon>Bacilli</taxon>
        <taxon>Bacillales</taxon>
        <taxon>Paenibacillaceae</taxon>
        <taxon>Paenibacillus</taxon>
    </lineage>
</organism>
<evidence type="ECO:0000256" key="1">
    <source>
        <dbReference type="ARBA" id="ARBA00038240"/>
    </source>
</evidence>
<proteinExistence type="inferred from homology"/>
<comment type="similarity">
    <text evidence="1">Belongs to the pseudomonas-type ThrB family.</text>
</comment>
<evidence type="ECO:0000313" key="4">
    <source>
        <dbReference type="Proteomes" id="UP000565468"/>
    </source>
</evidence>
<gene>
    <name evidence="3" type="ORF">HII30_12835</name>
</gene>
<reference evidence="3 4" key="1">
    <citation type="submission" date="2020-04" db="EMBL/GenBank/DDBJ databases">
        <title>Paenibacillus algicola sp. nov., a novel marine bacterium producing alginate lyase.</title>
        <authorList>
            <person name="Huang H."/>
        </authorList>
    </citation>
    <scope>NUCLEOTIDE SEQUENCE [LARGE SCALE GENOMIC DNA]</scope>
    <source>
        <strain evidence="3 4">L7-75</strain>
    </source>
</reference>
<dbReference type="InterPro" id="IPR011009">
    <property type="entry name" value="Kinase-like_dom_sf"/>
</dbReference>
<dbReference type="Gene3D" id="3.30.200.20">
    <property type="entry name" value="Phosphorylase Kinase, domain 1"/>
    <property type="match status" value="1"/>
</dbReference>
<dbReference type="SUPFAM" id="SSF56112">
    <property type="entry name" value="Protein kinase-like (PK-like)"/>
    <property type="match status" value="1"/>
</dbReference>
<dbReference type="InterPro" id="IPR050249">
    <property type="entry name" value="Pseudomonas-type_ThrB"/>
</dbReference>
<dbReference type="GO" id="GO:0019202">
    <property type="term" value="F:amino acid kinase activity"/>
    <property type="evidence" value="ECO:0007669"/>
    <property type="project" value="TreeGrafter"/>
</dbReference>
<dbReference type="AlphaFoldDB" id="A0A848M6P7"/>
<dbReference type="InterPro" id="IPR002575">
    <property type="entry name" value="Aminoglycoside_PTrfase"/>
</dbReference>
<comment type="caution">
    <text evidence="3">The sequence shown here is derived from an EMBL/GenBank/DDBJ whole genome shotgun (WGS) entry which is preliminary data.</text>
</comment>
<dbReference type="PANTHER" id="PTHR21064:SF6">
    <property type="entry name" value="AMINOGLYCOSIDE PHOSPHOTRANSFERASE DOMAIN-CONTAINING PROTEIN"/>
    <property type="match status" value="1"/>
</dbReference>
<feature type="domain" description="Aminoglycoside phosphotransferase" evidence="2">
    <location>
        <begin position="22"/>
        <end position="266"/>
    </location>
</feature>
<dbReference type="Proteomes" id="UP000565468">
    <property type="component" value="Unassembled WGS sequence"/>
</dbReference>
<name>A0A848M6P7_PAELE</name>
<dbReference type="Pfam" id="PF01636">
    <property type="entry name" value="APH"/>
    <property type="match status" value="1"/>
</dbReference>
<accession>A0A848M6P7</accession>
<keyword evidence="4" id="KW-1185">Reference proteome</keyword>